<accession>A0ABR4CBU9</accession>
<proteinExistence type="predicted"/>
<comment type="caution">
    <text evidence="1">The sequence shown here is derived from an EMBL/GenBank/DDBJ whole genome shotgun (WGS) entry which is preliminary data.</text>
</comment>
<evidence type="ECO:0000313" key="2">
    <source>
        <dbReference type="Proteomes" id="UP001595075"/>
    </source>
</evidence>
<dbReference type="Proteomes" id="UP001595075">
    <property type="component" value="Unassembled WGS sequence"/>
</dbReference>
<name>A0ABR4CBU9_9HELO</name>
<keyword evidence="2" id="KW-1185">Reference proteome</keyword>
<gene>
    <name evidence="1" type="ORF">VTL71DRAFT_1844</name>
</gene>
<organism evidence="1 2">
    <name type="scientific">Oculimacula yallundae</name>
    <dbReference type="NCBI Taxonomy" id="86028"/>
    <lineage>
        <taxon>Eukaryota</taxon>
        <taxon>Fungi</taxon>
        <taxon>Dikarya</taxon>
        <taxon>Ascomycota</taxon>
        <taxon>Pezizomycotina</taxon>
        <taxon>Leotiomycetes</taxon>
        <taxon>Helotiales</taxon>
        <taxon>Ploettnerulaceae</taxon>
        <taxon>Oculimacula</taxon>
    </lineage>
</organism>
<dbReference type="EMBL" id="JAZHXI010000010">
    <property type="protein sequence ID" value="KAL2067419.1"/>
    <property type="molecule type" value="Genomic_DNA"/>
</dbReference>
<protein>
    <submittedName>
        <fullName evidence="1">Uncharacterized protein</fullName>
    </submittedName>
</protein>
<evidence type="ECO:0000313" key="1">
    <source>
        <dbReference type="EMBL" id="KAL2067419.1"/>
    </source>
</evidence>
<reference evidence="1 2" key="1">
    <citation type="journal article" date="2024" name="Commun. Biol.">
        <title>Comparative genomic analysis of thermophilic fungi reveals convergent evolutionary adaptations and gene losses.</title>
        <authorList>
            <person name="Steindorff A.S."/>
            <person name="Aguilar-Pontes M.V."/>
            <person name="Robinson A.J."/>
            <person name="Andreopoulos B."/>
            <person name="LaButti K."/>
            <person name="Kuo A."/>
            <person name="Mondo S."/>
            <person name="Riley R."/>
            <person name="Otillar R."/>
            <person name="Haridas S."/>
            <person name="Lipzen A."/>
            <person name="Grimwood J."/>
            <person name="Schmutz J."/>
            <person name="Clum A."/>
            <person name="Reid I.D."/>
            <person name="Moisan M.C."/>
            <person name="Butler G."/>
            <person name="Nguyen T.T.M."/>
            <person name="Dewar K."/>
            <person name="Conant G."/>
            <person name="Drula E."/>
            <person name="Henrissat B."/>
            <person name="Hansel C."/>
            <person name="Singer S."/>
            <person name="Hutchinson M.I."/>
            <person name="de Vries R.P."/>
            <person name="Natvig D.O."/>
            <person name="Powell A.J."/>
            <person name="Tsang A."/>
            <person name="Grigoriev I.V."/>
        </authorList>
    </citation>
    <scope>NUCLEOTIDE SEQUENCE [LARGE SCALE GENOMIC DNA]</scope>
    <source>
        <strain evidence="1 2">CBS 494.80</strain>
    </source>
</reference>
<sequence>MGSTRSKLWQCGFLPGQVVSRILAALSKAYKHKRTSRWCHDGGHLPLRPPLGHHWADYEKAGNHLTIFIGQLSETSGSSLVPTIPVDTPDRSSALQRRDLHFCLASGICSGESIFRNFRKATSQAQMRNKTTILSQPEHKMVVLLVDEMPEARTTQQQSQLLVEGFKFISDFLTPHETSFRASAVAACILRPLIGVFVNGYPHILPKSVWSSNILGSHASAYGVLREDAVS</sequence>